<accession>A0ABT5FLV6</accession>
<dbReference type="RefSeq" id="WP_272174036.1">
    <property type="nucleotide sequence ID" value="NZ_JAQOSK010000001.1"/>
</dbReference>
<protein>
    <submittedName>
        <fullName evidence="1">Uncharacterized protein</fullName>
    </submittedName>
</protein>
<organism evidence="1 2">
    <name type="scientific">Streptomyces gilvifuscus</name>
    <dbReference type="NCBI Taxonomy" id="1550617"/>
    <lineage>
        <taxon>Bacteria</taxon>
        <taxon>Bacillati</taxon>
        <taxon>Actinomycetota</taxon>
        <taxon>Actinomycetes</taxon>
        <taxon>Kitasatosporales</taxon>
        <taxon>Streptomycetaceae</taxon>
        <taxon>Streptomyces</taxon>
    </lineage>
</organism>
<gene>
    <name evidence="1" type="ORF">PO587_03405</name>
</gene>
<name>A0ABT5FLV6_9ACTN</name>
<dbReference type="Proteomes" id="UP001221328">
    <property type="component" value="Unassembled WGS sequence"/>
</dbReference>
<sequence length="68" mass="8116">MESWRCHDCGTYEDFRPLTASEREYVRGRIPNHTRLSSYLVCTREGCRRYQRRGDWTDGAKFPDPDKS</sequence>
<evidence type="ECO:0000313" key="1">
    <source>
        <dbReference type="EMBL" id="MDC2953497.1"/>
    </source>
</evidence>
<dbReference type="EMBL" id="JAQOSK010000001">
    <property type="protein sequence ID" value="MDC2953497.1"/>
    <property type="molecule type" value="Genomic_DNA"/>
</dbReference>
<keyword evidence="2" id="KW-1185">Reference proteome</keyword>
<proteinExistence type="predicted"/>
<evidence type="ECO:0000313" key="2">
    <source>
        <dbReference type="Proteomes" id="UP001221328"/>
    </source>
</evidence>
<comment type="caution">
    <text evidence="1">The sequence shown here is derived from an EMBL/GenBank/DDBJ whole genome shotgun (WGS) entry which is preliminary data.</text>
</comment>
<reference evidence="1 2" key="1">
    <citation type="journal article" date="2015" name="Int. J. Syst. Evol. Microbiol.">
        <title>Streptomyces gilvifuscus sp. nov., an actinomycete that produces antibacterial compounds isolated from soil.</title>
        <authorList>
            <person name="Nguyen T.M."/>
            <person name="Kim J."/>
        </authorList>
    </citation>
    <scope>NUCLEOTIDE SEQUENCE [LARGE SCALE GENOMIC DNA]</scope>
    <source>
        <strain evidence="1 2">T113</strain>
    </source>
</reference>